<feature type="domain" description="Alpha-D-phosphohexomutase alpha/beta/alpha" evidence="9">
    <location>
        <begin position="43"/>
        <end position="179"/>
    </location>
</feature>
<evidence type="ECO:0000256" key="2">
    <source>
        <dbReference type="ARBA" id="ARBA00010231"/>
    </source>
</evidence>
<dbReference type="InterPro" id="IPR005841">
    <property type="entry name" value="Alpha-D-phosphohexomutase_SF"/>
</dbReference>
<dbReference type="AlphaFoldDB" id="A0A346Y1Y7"/>
<feature type="domain" description="Alpha-D-phosphohexomutase alpha/beta/alpha" evidence="11">
    <location>
        <begin position="316"/>
        <end position="435"/>
    </location>
</feature>
<evidence type="ECO:0000256" key="5">
    <source>
        <dbReference type="ARBA" id="ARBA00022842"/>
    </source>
</evidence>
<name>A0A346Y1Y7_9ACTN</name>
<dbReference type="InterPro" id="IPR016055">
    <property type="entry name" value="A-D-PHexomutase_a/b/a-I/II/III"/>
</dbReference>
<accession>A0A346Y1Y7</accession>
<dbReference type="Proteomes" id="UP000264006">
    <property type="component" value="Chromosome"/>
</dbReference>
<dbReference type="Gene3D" id="3.40.120.10">
    <property type="entry name" value="Alpha-D-Glucose-1,6-Bisphosphate, subunit A, domain 3"/>
    <property type="match status" value="3"/>
</dbReference>
<evidence type="ECO:0000256" key="1">
    <source>
        <dbReference type="ARBA" id="ARBA00001946"/>
    </source>
</evidence>
<feature type="domain" description="Alpha-D-phosphohexomutase alpha/beta/alpha" evidence="10">
    <location>
        <begin position="205"/>
        <end position="304"/>
    </location>
</feature>
<dbReference type="PRINTS" id="PR00509">
    <property type="entry name" value="PGMPMM"/>
</dbReference>
<dbReference type="PROSITE" id="PS00710">
    <property type="entry name" value="PGM_PMM"/>
    <property type="match status" value="1"/>
</dbReference>
<evidence type="ECO:0000256" key="3">
    <source>
        <dbReference type="ARBA" id="ARBA00022553"/>
    </source>
</evidence>
<dbReference type="CDD" id="cd05799">
    <property type="entry name" value="PGM2"/>
    <property type="match status" value="1"/>
</dbReference>
<proteinExistence type="inferred from homology"/>
<evidence type="ECO:0000259" key="10">
    <source>
        <dbReference type="Pfam" id="PF02879"/>
    </source>
</evidence>
<dbReference type="PANTHER" id="PTHR45745:SF1">
    <property type="entry name" value="PHOSPHOGLUCOMUTASE 2B-RELATED"/>
    <property type="match status" value="1"/>
</dbReference>
<dbReference type="Pfam" id="PF00408">
    <property type="entry name" value="PGM_PMM_IV"/>
    <property type="match status" value="1"/>
</dbReference>
<dbReference type="SUPFAM" id="SSF55957">
    <property type="entry name" value="Phosphoglucomutase, C-terminal domain"/>
    <property type="match status" value="1"/>
</dbReference>
<dbReference type="InterPro" id="IPR036900">
    <property type="entry name" value="A-D-PHexomutase_C_sf"/>
</dbReference>
<evidence type="ECO:0000313" key="13">
    <source>
        <dbReference type="Proteomes" id="UP000264006"/>
    </source>
</evidence>
<dbReference type="InterPro" id="IPR005846">
    <property type="entry name" value="A-D-PHexomutase_a/b/a-III"/>
</dbReference>
<evidence type="ECO:0000256" key="4">
    <source>
        <dbReference type="ARBA" id="ARBA00022723"/>
    </source>
</evidence>
<dbReference type="SUPFAM" id="SSF53738">
    <property type="entry name" value="Phosphoglucomutase, first 3 domains"/>
    <property type="match status" value="3"/>
</dbReference>
<evidence type="ECO:0000313" key="12">
    <source>
        <dbReference type="EMBL" id="AXV08484.1"/>
    </source>
</evidence>
<dbReference type="EMBL" id="CP031165">
    <property type="protein sequence ID" value="AXV08484.1"/>
    <property type="molecule type" value="Genomic_DNA"/>
</dbReference>
<keyword evidence="4 7" id="KW-0479">Metal-binding</keyword>
<reference evidence="12 13" key="1">
    <citation type="submission" date="2018-09" db="EMBL/GenBank/DDBJ databases">
        <title>Complete genome sequence of Euzebya sp. DY32-46 isolated from seawater of Pacific Ocean.</title>
        <authorList>
            <person name="Xu L."/>
            <person name="Wu Y.-H."/>
            <person name="Xu X.-W."/>
        </authorList>
    </citation>
    <scope>NUCLEOTIDE SEQUENCE [LARGE SCALE GENOMIC DNA]</scope>
    <source>
        <strain evidence="12 13">DY32-46</strain>
    </source>
</reference>
<keyword evidence="5 7" id="KW-0460">Magnesium</keyword>
<dbReference type="Pfam" id="PF02879">
    <property type="entry name" value="PGM_PMM_II"/>
    <property type="match status" value="1"/>
</dbReference>
<evidence type="ECO:0000256" key="7">
    <source>
        <dbReference type="RuleBase" id="RU004326"/>
    </source>
</evidence>
<evidence type="ECO:0000259" key="9">
    <source>
        <dbReference type="Pfam" id="PF02878"/>
    </source>
</evidence>
<evidence type="ECO:0000256" key="6">
    <source>
        <dbReference type="ARBA" id="ARBA00023235"/>
    </source>
</evidence>
<dbReference type="GO" id="GO:0006166">
    <property type="term" value="P:purine ribonucleoside salvage"/>
    <property type="evidence" value="ECO:0007669"/>
    <property type="project" value="TreeGrafter"/>
</dbReference>
<evidence type="ECO:0000259" key="8">
    <source>
        <dbReference type="Pfam" id="PF00408"/>
    </source>
</evidence>
<organism evidence="12 13">
    <name type="scientific">Euzebya pacifica</name>
    <dbReference type="NCBI Taxonomy" id="1608957"/>
    <lineage>
        <taxon>Bacteria</taxon>
        <taxon>Bacillati</taxon>
        <taxon>Actinomycetota</taxon>
        <taxon>Nitriliruptoria</taxon>
        <taxon>Euzebyales</taxon>
    </lineage>
</organism>
<keyword evidence="3" id="KW-0597">Phosphoprotein</keyword>
<gene>
    <name evidence="12" type="ORF">DVS28_a3812</name>
</gene>
<sequence length="567" mass="60594">MDHREQARAWLAEDPDPDTREELQRLLDLDDLPGLEDRFGDRLEFGTAGMRGAIGAGPNRMNRAMVRRVTAGLADRLNAAAGAGARGVVVGRDARHKSDAFEADTVRVLAGAGLGVWTFAEVVPTPVVAFAVRYLEAAAGVMITASHNPPTDNGYKVYGPAGRQIVPPLDTEISQAIDAVGSLGSVPLAPADDELIWRAPTDVVDHYAAAVVGLIDPDGPRDLRIVYTPMHGVAGHLCSRVLRDAGFTDLHVVPEQAEPDPAFPTVDFPNPEEPGAMDLAIAMATEVDADLILANDPDGDRIAVGIRRDGEWELLNGDEIGTLLAEDLLSNGRMTGGLRPAVGTTVVSSSLLARIAAAHDAIYRETLTGFKWLSLAAEELEDARMVLAYEQALGVTVGDLVRDKDGISAALCVADLAARTRAQGRTVGDVLDDMVGAYGAHMTLGRSVLLDDGEDDLVQQALDGLRQRPPTDLEGEEIVEVWDHDAGIVTRSDGSFDEIDLPATPLLRYVGADGTRVMVRPSGTEPKLKFYAEAVERHDDPAEARRIAEGRADRVLSAFMERTLPGG</sequence>
<dbReference type="GO" id="GO:0008973">
    <property type="term" value="F:phosphopentomutase activity"/>
    <property type="evidence" value="ECO:0007669"/>
    <property type="project" value="TreeGrafter"/>
</dbReference>
<dbReference type="InterPro" id="IPR016066">
    <property type="entry name" value="A-D-PHexomutase_CS"/>
</dbReference>
<keyword evidence="13" id="KW-1185">Reference proteome</keyword>
<dbReference type="OrthoDB" id="9806956at2"/>
<comment type="cofactor">
    <cofactor evidence="1">
        <name>Mg(2+)</name>
        <dbReference type="ChEBI" id="CHEBI:18420"/>
    </cofactor>
</comment>
<keyword evidence="6" id="KW-0413">Isomerase</keyword>
<dbReference type="InterPro" id="IPR005843">
    <property type="entry name" value="A-D-PHexomutase_C"/>
</dbReference>
<dbReference type="PANTHER" id="PTHR45745">
    <property type="entry name" value="PHOSPHOMANNOMUTASE 45A"/>
    <property type="match status" value="1"/>
</dbReference>
<dbReference type="Pfam" id="PF02880">
    <property type="entry name" value="PGM_PMM_III"/>
    <property type="match status" value="1"/>
</dbReference>
<protein>
    <submittedName>
        <fullName evidence="12">Phosphomannomutase</fullName>
    </submittedName>
</protein>
<dbReference type="Gene3D" id="3.30.310.50">
    <property type="entry name" value="Alpha-D-phosphohexomutase, C-terminal domain"/>
    <property type="match status" value="1"/>
</dbReference>
<comment type="similarity">
    <text evidence="2 7">Belongs to the phosphohexose mutase family.</text>
</comment>
<dbReference type="GO" id="GO:0000287">
    <property type="term" value="F:magnesium ion binding"/>
    <property type="evidence" value="ECO:0007669"/>
    <property type="project" value="InterPro"/>
</dbReference>
<dbReference type="InterPro" id="IPR005844">
    <property type="entry name" value="A-D-PHexomutase_a/b/a-I"/>
</dbReference>
<evidence type="ECO:0000259" key="11">
    <source>
        <dbReference type="Pfam" id="PF02880"/>
    </source>
</evidence>
<dbReference type="Pfam" id="PF02878">
    <property type="entry name" value="PGM_PMM_I"/>
    <property type="match status" value="1"/>
</dbReference>
<feature type="domain" description="Alpha-D-phosphohexomutase C-terminal" evidence="8">
    <location>
        <begin position="507"/>
        <end position="548"/>
    </location>
</feature>
<dbReference type="InterPro" id="IPR005845">
    <property type="entry name" value="A-D-PHexomutase_a/b/a-II"/>
</dbReference>
<dbReference type="GO" id="GO:0005975">
    <property type="term" value="P:carbohydrate metabolic process"/>
    <property type="evidence" value="ECO:0007669"/>
    <property type="project" value="InterPro"/>
</dbReference>
<dbReference type="KEGG" id="euz:DVS28_a3812"/>